<dbReference type="PROSITE" id="PS50011">
    <property type="entry name" value="PROTEIN_KINASE_DOM"/>
    <property type="match status" value="1"/>
</dbReference>
<dbReference type="InterPro" id="IPR001245">
    <property type="entry name" value="Ser-Thr/Tyr_kinase_cat_dom"/>
</dbReference>
<keyword evidence="8" id="KW-1185">Reference proteome</keyword>
<evidence type="ECO:0000256" key="5">
    <source>
        <dbReference type="ARBA" id="ARBA00022840"/>
    </source>
</evidence>
<evidence type="ECO:0000256" key="2">
    <source>
        <dbReference type="ARBA" id="ARBA00022679"/>
    </source>
</evidence>
<dbReference type="OrthoDB" id="4062651at2759"/>
<feature type="domain" description="Protein kinase" evidence="6">
    <location>
        <begin position="26"/>
        <end position="294"/>
    </location>
</feature>
<evidence type="ECO:0000313" key="8">
    <source>
        <dbReference type="Proteomes" id="UP000245207"/>
    </source>
</evidence>
<dbReference type="InterPro" id="IPR000719">
    <property type="entry name" value="Prot_kinase_dom"/>
</dbReference>
<dbReference type="STRING" id="35608.A0A2U1L1F5"/>
<reference evidence="7 8" key="1">
    <citation type="journal article" date="2018" name="Mol. Plant">
        <title>The genome of Artemisia annua provides insight into the evolution of Asteraceae family and artemisinin biosynthesis.</title>
        <authorList>
            <person name="Shen Q."/>
            <person name="Zhang L."/>
            <person name="Liao Z."/>
            <person name="Wang S."/>
            <person name="Yan T."/>
            <person name="Shi P."/>
            <person name="Liu M."/>
            <person name="Fu X."/>
            <person name="Pan Q."/>
            <person name="Wang Y."/>
            <person name="Lv Z."/>
            <person name="Lu X."/>
            <person name="Zhang F."/>
            <person name="Jiang W."/>
            <person name="Ma Y."/>
            <person name="Chen M."/>
            <person name="Hao X."/>
            <person name="Li L."/>
            <person name="Tang Y."/>
            <person name="Lv G."/>
            <person name="Zhou Y."/>
            <person name="Sun X."/>
            <person name="Brodelius P.E."/>
            <person name="Rose J.K.C."/>
            <person name="Tang K."/>
        </authorList>
    </citation>
    <scope>NUCLEOTIDE SEQUENCE [LARGE SCALE GENOMIC DNA]</scope>
    <source>
        <strain evidence="8">cv. Huhao1</strain>
        <tissue evidence="7">Leaf</tissue>
    </source>
</reference>
<accession>A0A2U1L1F5</accession>
<dbReference type="GO" id="GO:0004674">
    <property type="term" value="F:protein serine/threonine kinase activity"/>
    <property type="evidence" value="ECO:0007669"/>
    <property type="project" value="UniProtKB-KW"/>
</dbReference>
<dbReference type="InterPro" id="IPR011009">
    <property type="entry name" value="Kinase-like_dom_sf"/>
</dbReference>
<comment type="caution">
    <text evidence="7">The sequence shown here is derived from an EMBL/GenBank/DDBJ whole genome shotgun (WGS) entry which is preliminary data.</text>
</comment>
<dbReference type="PANTHER" id="PTHR27003">
    <property type="entry name" value="OS07G0166700 PROTEIN"/>
    <property type="match status" value="1"/>
</dbReference>
<dbReference type="GO" id="GO:0004714">
    <property type="term" value="F:transmembrane receptor protein tyrosine kinase activity"/>
    <property type="evidence" value="ECO:0007669"/>
    <property type="project" value="InterPro"/>
</dbReference>
<keyword evidence="5" id="KW-0067">ATP-binding</keyword>
<evidence type="ECO:0000313" key="7">
    <source>
        <dbReference type="EMBL" id="PWA42839.1"/>
    </source>
</evidence>
<keyword evidence="1" id="KW-0723">Serine/threonine-protein kinase</keyword>
<evidence type="ECO:0000256" key="4">
    <source>
        <dbReference type="ARBA" id="ARBA00022777"/>
    </source>
</evidence>
<dbReference type="Proteomes" id="UP000245207">
    <property type="component" value="Unassembled WGS sequence"/>
</dbReference>
<evidence type="ECO:0000259" key="6">
    <source>
        <dbReference type="PROSITE" id="PS50011"/>
    </source>
</evidence>
<evidence type="ECO:0000256" key="3">
    <source>
        <dbReference type="ARBA" id="ARBA00022741"/>
    </source>
</evidence>
<dbReference type="AlphaFoldDB" id="A0A2U1L1F5"/>
<protein>
    <submittedName>
        <fullName evidence="7">Protein kinase, ATP binding site-containing protein</fullName>
    </submittedName>
</protein>
<dbReference type="SUPFAM" id="SSF56112">
    <property type="entry name" value="Protein kinase-like (PK-like)"/>
    <property type="match status" value="1"/>
</dbReference>
<dbReference type="PANTHER" id="PTHR27003:SF380">
    <property type="entry name" value="MITOGEN-ACTIVATED PROTEIN (MAP) KINASE KINASE KINASE STE11, CRYPTOCOCCUS-RELATED"/>
    <property type="match status" value="1"/>
</dbReference>
<gene>
    <name evidence="7" type="ORF">CTI12_AA540870</name>
</gene>
<organism evidence="7 8">
    <name type="scientific">Artemisia annua</name>
    <name type="common">Sweet wormwood</name>
    <dbReference type="NCBI Taxonomy" id="35608"/>
    <lineage>
        <taxon>Eukaryota</taxon>
        <taxon>Viridiplantae</taxon>
        <taxon>Streptophyta</taxon>
        <taxon>Embryophyta</taxon>
        <taxon>Tracheophyta</taxon>
        <taxon>Spermatophyta</taxon>
        <taxon>Magnoliopsida</taxon>
        <taxon>eudicotyledons</taxon>
        <taxon>Gunneridae</taxon>
        <taxon>Pentapetalae</taxon>
        <taxon>asterids</taxon>
        <taxon>campanulids</taxon>
        <taxon>Asterales</taxon>
        <taxon>Asteraceae</taxon>
        <taxon>Asteroideae</taxon>
        <taxon>Anthemideae</taxon>
        <taxon>Artemisiinae</taxon>
        <taxon>Artemisia</taxon>
    </lineage>
</organism>
<dbReference type="Gene3D" id="3.30.200.20">
    <property type="entry name" value="Phosphorylase Kinase, domain 1"/>
    <property type="match status" value="1"/>
</dbReference>
<keyword evidence="4 7" id="KW-0418">Kinase</keyword>
<keyword evidence="2" id="KW-0808">Transferase</keyword>
<sequence length="307" mass="35008">MASFNMNELEHLQIPLKDILSATNNFHKQNYLGGGGFGKGKVYKGELLLSEGLTMVTLKRLDRLLYGQGESGFFEEIRMLSQYKHVNLISLLGFCIEGREMILVYEYASKGSLDRWLTRPDQLSWNKRLHICIGAARGLSFLHYPGDDGTLQTLLHRHIQSANILLDHNWNAKVVDNGLSKMDPLGTPGYADPLYIETGIVTMESDVYSFGVVLFELLCGRLCKEYSNGQLNIFVPYWKKAYEENKLEEIIFKDTLEQISPDCLETFSRVAYQCLHEDREERPPMALILTELKIALELQVSIIFSTL</sequence>
<dbReference type="EMBL" id="PKPP01012164">
    <property type="protein sequence ID" value="PWA42839.1"/>
    <property type="molecule type" value="Genomic_DNA"/>
</dbReference>
<dbReference type="GO" id="GO:0005886">
    <property type="term" value="C:plasma membrane"/>
    <property type="evidence" value="ECO:0007669"/>
    <property type="project" value="TreeGrafter"/>
</dbReference>
<dbReference type="Pfam" id="PF07714">
    <property type="entry name" value="PK_Tyr_Ser-Thr"/>
    <property type="match status" value="1"/>
</dbReference>
<proteinExistence type="predicted"/>
<dbReference type="FunFam" id="3.30.200.20:FF:000039">
    <property type="entry name" value="receptor-like protein kinase FERONIA"/>
    <property type="match status" value="1"/>
</dbReference>
<name>A0A2U1L1F5_ARTAN</name>
<keyword evidence="3" id="KW-0547">Nucleotide-binding</keyword>
<evidence type="ECO:0000256" key="1">
    <source>
        <dbReference type="ARBA" id="ARBA00022527"/>
    </source>
</evidence>
<dbReference type="Gene3D" id="1.10.510.10">
    <property type="entry name" value="Transferase(Phosphotransferase) domain 1"/>
    <property type="match status" value="1"/>
</dbReference>
<dbReference type="InterPro" id="IPR045272">
    <property type="entry name" value="ANXUR1/2-like"/>
</dbReference>
<dbReference type="GO" id="GO:0005524">
    <property type="term" value="F:ATP binding"/>
    <property type="evidence" value="ECO:0007669"/>
    <property type="project" value="UniProtKB-KW"/>
</dbReference>
<dbReference type="GO" id="GO:0009506">
    <property type="term" value="C:plasmodesma"/>
    <property type="evidence" value="ECO:0007669"/>
    <property type="project" value="TreeGrafter"/>
</dbReference>